<reference evidence="2" key="1">
    <citation type="journal article" date="2021" name="Sci. Rep.">
        <title>Diploid genomic architecture of Nitzschia inconspicua, an elite biomass production diatom.</title>
        <authorList>
            <person name="Oliver A."/>
            <person name="Podell S."/>
            <person name="Pinowska A."/>
            <person name="Traller J.C."/>
            <person name="Smith S.R."/>
            <person name="McClure R."/>
            <person name="Beliaev A."/>
            <person name="Bohutskyi P."/>
            <person name="Hill E.A."/>
            <person name="Rabines A."/>
            <person name="Zheng H."/>
            <person name="Allen L.Z."/>
            <person name="Kuo A."/>
            <person name="Grigoriev I.V."/>
            <person name="Allen A.E."/>
            <person name="Hazlebeck D."/>
            <person name="Allen E.E."/>
        </authorList>
    </citation>
    <scope>NUCLEOTIDE SEQUENCE</scope>
    <source>
        <strain evidence="2">Hildebrandi</strain>
    </source>
</reference>
<evidence type="ECO:0000256" key="1">
    <source>
        <dbReference type="SAM" id="MobiDB-lite"/>
    </source>
</evidence>
<protein>
    <submittedName>
        <fullName evidence="2">Uncharacterized protein</fullName>
    </submittedName>
</protein>
<organism evidence="2 3">
    <name type="scientific">Nitzschia inconspicua</name>
    <dbReference type="NCBI Taxonomy" id="303405"/>
    <lineage>
        <taxon>Eukaryota</taxon>
        <taxon>Sar</taxon>
        <taxon>Stramenopiles</taxon>
        <taxon>Ochrophyta</taxon>
        <taxon>Bacillariophyta</taxon>
        <taxon>Bacillariophyceae</taxon>
        <taxon>Bacillariophycidae</taxon>
        <taxon>Bacillariales</taxon>
        <taxon>Bacillariaceae</taxon>
        <taxon>Nitzschia</taxon>
    </lineage>
</organism>
<feature type="region of interest" description="Disordered" evidence="1">
    <location>
        <begin position="197"/>
        <end position="264"/>
    </location>
</feature>
<dbReference type="OrthoDB" id="44377at2759"/>
<gene>
    <name evidence="2" type="ORF">IV203_013438</name>
</gene>
<dbReference type="AlphaFoldDB" id="A0A9K3M688"/>
<reference evidence="2" key="2">
    <citation type="submission" date="2021-04" db="EMBL/GenBank/DDBJ databases">
        <authorList>
            <person name="Podell S."/>
        </authorList>
    </citation>
    <scope>NUCLEOTIDE SEQUENCE</scope>
    <source>
        <strain evidence="2">Hildebrandi</strain>
    </source>
</reference>
<accession>A0A9K3M688</accession>
<feature type="compositionally biased region" description="Polar residues" evidence="1">
    <location>
        <begin position="221"/>
        <end position="233"/>
    </location>
</feature>
<feature type="region of interest" description="Disordered" evidence="1">
    <location>
        <begin position="146"/>
        <end position="168"/>
    </location>
</feature>
<keyword evidence="3" id="KW-1185">Reference proteome</keyword>
<dbReference type="Proteomes" id="UP000693970">
    <property type="component" value="Unassembled WGS sequence"/>
</dbReference>
<feature type="compositionally biased region" description="Acidic residues" evidence="1">
    <location>
        <begin position="152"/>
        <end position="164"/>
    </location>
</feature>
<evidence type="ECO:0000313" key="3">
    <source>
        <dbReference type="Proteomes" id="UP000693970"/>
    </source>
</evidence>
<evidence type="ECO:0000313" key="2">
    <source>
        <dbReference type="EMBL" id="KAG7374343.1"/>
    </source>
</evidence>
<comment type="caution">
    <text evidence="2">The sequence shown here is derived from an EMBL/GenBank/DDBJ whole genome shotgun (WGS) entry which is preliminary data.</text>
</comment>
<feature type="compositionally biased region" description="Basic and acidic residues" evidence="1">
    <location>
        <begin position="249"/>
        <end position="264"/>
    </location>
</feature>
<name>A0A9K3M688_9STRA</name>
<dbReference type="EMBL" id="JAGRRH010000001">
    <property type="protein sequence ID" value="KAG7374343.1"/>
    <property type="molecule type" value="Genomic_DNA"/>
</dbReference>
<proteinExistence type="predicted"/>
<sequence>MAVKSLAPTCGWSQMKILSRRLDRNRRNEKSISHENSDEGVLFSSRADESIFRRPRGLLRSLSDSVCVANPDELNKRHRTQTRQLQIFQRFSFLLLFSSLLRQSESWIIIPNTGATAKSAGVSKQTFHTKRHFSIRTLQQFATVSRSSDTEKYDEDTNDDDNKEDDEKWYQNMDVLQGDEEEWFGVDDSLEDWIPDAQKARPKPTHLTPAKEVLGEDATAKPQNQKDVSSSRRPSPYTEEEEELIELLGGKDRKDPKQSKREEGFLGDSTLKEIATDYSVPVCYLADVLCMWNVPPPINIHDRLGDLVTGEQAFALVEAVHSLDMGALHDRYSNQNLLQVCYEWNIDIKDAFEFAMKEGWSLPFGVRTNLRVEQEDELLRIYSPLFNDKDDYDAEGYND</sequence>